<evidence type="ECO:0000259" key="2">
    <source>
        <dbReference type="Pfam" id="PF00496"/>
    </source>
</evidence>
<gene>
    <name evidence="3" type="ORF">QQX04_13770</name>
</gene>
<sequence>MKLGAWSKGLAVAAAATLSLAACSAQSAIVENTAVTVAWNQPLYSFNSSTSSGNATANAVILYLTQQSFNYYDADQQLIDNEDFGTMELVSEDPMTVKYTINDDVTWSDGVAVDTTDLLLNWAALSGYFNEGEPEYDEETGVIVPSDSSVWFDSVVYGTAISDTELPTIDDDGALELTYTVPSIDWRLNMTGVGVPAHVVAQRALGIEDAEEAKQAVYDAIMNSDTETLIQLANVWNLDFDTTAMPAEADQNILVGNGAYEVTDFVEGEYITLQAREDYAAGPAPSVETITVRYITDPLASIQAIQNGEISITQPQATSDILEAAEALGDAVTIDSEPEAVYEHIDLNFSNGGPFDPATYGGDAETAKIVRQAFITAVDVNEVLDKLIIPLQANAEWNQSQVFLPGAPGYDESVAANGSEVYGQGDAEAAMAMLEEAGVETPIDVNMLYASNNTRRVNEFTLYQAQLAEAGFNLIDGGNESWGSLLGTPDYDAWFFGWQSTSTSPLGAESIFRSDGGSNFTGYANETVDSLYDELSTEFDEAAQRELLAQIDAELWNDAYGITIFQFPGVTVYDSEMTGVSTSPLSPTIFWNYWEWGIPAAE</sequence>
<dbReference type="PROSITE" id="PS51257">
    <property type="entry name" value="PROKAR_LIPOPROTEIN"/>
    <property type="match status" value="1"/>
</dbReference>
<dbReference type="EMBL" id="JAUHPV010000011">
    <property type="protein sequence ID" value="MDN4474064.1"/>
    <property type="molecule type" value="Genomic_DNA"/>
</dbReference>
<feature type="signal peptide" evidence="1">
    <location>
        <begin position="1"/>
        <end position="27"/>
    </location>
</feature>
<dbReference type="PANTHER" id="PTHR30290">
    <property type="entry name" value="PERIPLASMIC BINDING COMPONENT OF ABC TRANSPORTER"/>
    <property type="match status" value="1"/>
</dbReference>
<dbReference type="Proteomes" id="UP001172738">
    <property type="component" value="Unassembled WGS sequence"/>
</dbReference>
<comment type="caution">
    <text evidence="3">The sequence shown here is derived from an EMBL/GenBank/DDBJ whole genome shotgun (WGS) entry which is preliminary data.</text>
</comment>
<dbReference type="PANTHER" id="PTHR30290:SF65">
    <property type="entry name" value="MONOACYL PHOSPHATIDYLINOSITOL TETRAMANNOSIDE-BINDING PROTEIN LPQW-RELATED"/>
    <property type="match status" value="1"/>
</dbReference>
<dbReference type="Gene3D" id="3.10.105.10">
    <property type="entry name" value="Dipeptide-binding Protein, Domain 3"/>
    <property type="match status" value="1"/>
</dbReference>
<proteinExistence type="predicted"/>
<dbReference type="InterPro" id="IPR000914">
    <property type="entry name" value="SBP_5_dom"/>
</dbReference>
<evidence type="ECO:0000313" key="3">
    <source>
        <dbReference type="EMBL" id="MDN4474064.1"/>
    </source>
</evidence>
<dbReference type="InterPro" id="IPR030678">
    <property type="entry name" value="Peptide/Ni-bd"/>
</dbReference>
<name>A0ABT8G5Q3_9MICO</name>
<protein>
    <submittedName>
        <fullName evidence="3">ABC transporter family substrate-binding protein</fullName>
    </submittedName>
</protein>
<dbReference type="Pfam" id="PF00496">
    <property type="entry name" value="SBP_bac_5"/>
    <property type="match status" value="1"/>
</dbReference>
<keyword evidence="1" id="KW-0732">Signal</keyword>
<dbReference type="PIRSF" id="PIRSF002741">
    <property type="entry name" value="MppA"/>
    <property type="match status" value="1"/>
</dbReference>
<keyword evidence="4" id="KW-1185">Reference proteome</keyword>
<dbReference type="Gene3D" id="3.40.190.10">
    <property type="entry name" value="Periplasmic binding protein-like II"/>
    <property type="match status" value="1"/>
</dbReference>
<feature type="chain" id="PRO_5045959134" evidence="1">
    <location>
        <begin position="28"/>
        <end position="602"/>
    </location>
</feature>
<evidence type="ECO:0000313" key="4">
    <source>
        <dbReference type="Proteomes" id="UP001172738"/>
    </source>
</evidence>
<dbReference type="SUPFAM" id="SSF53850">
    <property type="entry name" value="Periplasmic binding protein-like II"/>
    <property type="match status" value="1"/>
</dbReference>
<organism evidence="3 4">
    <name type="scientific">Demequina zhanjiangensis</name>
    <dbReference type="NCBI Taxonomy" id="3051659"/>
    <lineage>
        <taxon>Bacteria</taxon>
        <taxon>Bacillati</taxon>
        <taxon>Actinomycetota</taxon>
        <taxon>Actinomycetes</taxon>
        <taxon>Micrococcales</taxon>
        <taxon>Demequinaceae</taxon>
        <taxon>Demequina</taxon>
    </lineage>
</organism>
<accession>A0ABT8G5Q3</accession>
<dbReference type="RefSeq" id="WP_301130165.1">
    <property type="nucleotide sequence ID" value="NZ_JAUHPV010000011.1"/>
</dbReference>
<evidence type="ECO:0000256" key="1">
    <source>
        <dbReference type="SAM" id="SignalP"/>
    </source>
</evidence>
<dbReference type="CDD" id="cd08501">
    <property type="entry name" value="PBP2_Lpqw"/>
    <property type="match status" value="1"/>
</dbReference>
<dbReference type="InterPro" id="IPR039424">
    <property type="entry name" value="SBP_5"/>
</dbReference>
<reference evidence="3" key="1">
    <citation type="submission" date="2023-06" db="EMBL/GenBank/DDBJ databases">
        <title>SYSU T00b26.</title>
        <authorList>
            <person name="Gao L."/>
            <person name="Fang B.-Z."/>
            <person name="Li W.-J."/>
        </authorList>
    </citation>
    <scope>NUCLEOTIDE SEQUENCE</scope>
    <source>
        <strain evidence="3">SYSU T00b26</strain>
    </source>
</reference>
<feature type="domain" description="Solute-binding protein family 5" evidence="2">
    <location>
        <begin position="90"/>
        <end position="518"/>
    </location>
</feature>